<evidence type="ECO:0000313" key="4">
    <source>
        <dbReference type="Proteomes" id="UP000321907"/>
    </source>
</evidence>
<feature type="domain" description="Thioredoxin-like fold" evidence="2">
    <location>
        <begin position="276"/>
        <end position="363"/>
    </location>
</feature>
<dbReference type="RefSeq" id="WP_147932911.1">
    <property type="nucleotide sequence ID" value="NZ_VOXD01000071.1"/>
</dbReference>
<dbReference type="Pfam" id="PF13905">
    <property type="entry name" value="Thioredoxin_8"/>
    <property type="match status" value="1"/>
</dbReference>
<dbReference type="Gene3D" id="3.40.30.10">
    <property type="entry name" value="Glutaredoxin"/>
    <property type="match status" value="1"/>
</dbReference>
<dbReference type="InterPro" id="IPR012336">
    <property type="entry name" value="Thioredoxin-like_fold"/>
</dbReference>
<comment type="caution">
    <text evidence="3">The sequence shown here is derived from an EMBL/GenBank/DDBJ whole genome shotgun (WGS) entry which is preliminary data.</text>
</comment>
<evidence type="ECO:0000256" key="1">
    <source>
        <dbReference type="SAM" id="SignalP"/>
    </source>
</evidence>
<keyword evidence="4" id="KW-1185">Reference proteome</keyword>
<protein>
    <recommendedName>
        <fullName evidence="2">Thioredoxin-like fold domain-containing protein</fullName>
    </recommendedName>
</protein>
<name>A0A5C7FEH3_9BACT</name>
<reference evidence="3 4" key="1">
    <citation type="submission" date="2019-08" db="EMBL/GenBank/DDBJ databases">
        <title>Lewinella sp. strain SSH13 Genome sequencing and assembly.</title>
        <authorList>
            <person name="Kim I."/>
        </authorList>
    </citation>
    <scope>NUCLEOTIDE SEQUENCE [LARGE SCALE GENOMIC DNA]</scope>
    <source>
        <strain evidence="3 4">SSH13</strain>
    </source>
</reference>
<dbReference type="SUPFAM" id="SSF52833">
    <property type="entry name" value="Thioredoxin-like"/>
    <property type="match status" value="1"/>
</dbReference>
<feature type="signal peptide" evidence="1">
    <location>
        <begin position="1"/>
        <end position="23"/>
    </location>
</feature>
<dbReference type="EMBL" id="VOXD01000071">
    <property type="protein sequence ID" value="TXF82162.1"/>
    <property type="molecule type" value="Genomic_DNA"/>
</dbReference>
<accession>A0A5C7FEH3</accession>
<evidence type="ECO:0000259" key="2">
    <source>
        <dbReference type="Pfam" id="PF13905"/>
    </source>
</evidence>
<organism evidence="3 4">
    <name type="scientific">Neolewinella aurantiaca</name>
    <dbReference type="NCBI Taxonomy" id="2602767"/>
    <lineage>
        <taxon>Bacteria</taxon>
        <taxon>Pseudomonadati</taxon>
        <taxon>Bacteroidota</taxon>
        <taxon>Saprospiria</taxon>
        <taxon>Saprospirales</taxon>
        <taxon>Lewinellaceae</taxon>
        <taxon>Neolewinella</taxon>
    </lineage>
</organism>
<feature type="chain" id="PRO_5023133076" description="Thioredoxin-like fold domain-containing protein" evidence="1">
    <location>
        <begin position="24"/>
        <end position="379"/>
    </location>
</feature>
<keyword evidence="1" id="KW-0732">Signal</keyword>
<evidence type="ECO:0000313" key="3">
    <source>
        <dbReference type="EMBL" id="TXF82162.1"/>
    </source>
</evidence>
<sequence>MKLFSALILALTALLLTHCEAPAPGENTTDAISVLEATRSKMLTTPTHHYRFTSAWDNRYSRSTWADSMDITYSWLPGSDLGFAFFAEGTGSSVLYDGKDELKIDHNKRKVIRTTAAEIGNNPDYFAHAMSFHGDPKSLPEPAAVDLVSDTIINGRKLYSYSQTTKSPAAGGPNTTYVYLLDPEQKVVDRIRKISHLGGDTSQVIDYFFTDYSFSEDLHEFGDADRHRSMAYREVSKAADKEERRSGLIKPGAQLHRADYTDINSKRQMLYGKSSKKTVIMFGFIGCSNCELAFREMKKKEFATRDDVELVYSSPVNDAAALKPYLEKKAFPFTSFGENSRMNDNFKVAGFPTFVLIDQKGTVEKVIGGYDSEVERMLF</sequence>
<gene>
    <name evidence="3" type="ORF">FUA23_21870</name>
</gene>
<dbReference type="InterPro" id="IPR036249">
    <property type="entry name" value="Thioredoxin-like_sf"/>
</dbReference>
<dbReference type="Proteomes" id="UP000321907">
    <property type="component" value="Unassembled WGS sequence"/>
</dbReference>
<dbReference type="AlphaFoldDB" id="A0A5C7FEH3"/>
<proteinExistence type="predicted"/>
<dbReference type="OrthoDB" id="9815205at2"/>